<dbReference type="Proteomes" id="UP000011668">
    <property type="component" value="Unassembled WGS sequence"/>
</dbReference>
<gene>
    <name evidence="2" type="ORF">AG1IA_05044</name>
</gene>
<dbReference type="HOGENOM" id="CLU_2832927_0_0_1"/>
<dbReference type="EMBL" id="AFRT01001259">
    <property type="protein sequence ID" value="ELU40927.1"/>
    <property type="molecule type" value="Genomic_DNA"/>
</dbReference>
<keyword evidence="3" id="KW-1185">Reference proteome</keyword>
<feature type="region of interest" description="Disordered" evidence="1">
    <location>
        <begin position="44"/>
        <end position="66"/>
    </location>
</feature>
<accession>L8WVT8</accession>
<evidence type="ECO:0000313" key="3">
    <source>
        <dbReference type="Proteomes" id="UP000011668"/>
    </source>
</evidence>
<sequence>MRRFLGCLDQTSLIYCKPIHYSSILYASLVLPYRTDTTTLTRLVPQDQTSQRNDTLVRQLNRDSHW</sequence>
<dbReference type="AlphaFoldDB" id="L8WVT8"/>
<organism evidence="2 3">
    <name type="scientific">Thanatephorus cucumeris (strain AG1-IA)</name>
    <name type="common">Rice sheath blight fungus</name>
    <name type="synonym">Rhizoctonia solani</name>
    <dbReference type="NCBI Taxonomy" id="983506"/>
    <lineage>
        <taxon>Eukaryota</taxon>
        <taxon>Fungi</taxon>
        <taxon>Dikarya</taxon>
        <taxon>Basidiomycota</taxon>
        <taxon>Agaricomycotina</taxon>
        <taxon>Agaricomycetes</taxon>
        <taxon>Cantharellales</taxon>
        <taxon>Ceratobasidiaceae</taxon>
        <taxon>Rhizoctonia</taxon>
        <taxon>Rhizoctonia solani AG-1</taxon>
    </lineage>
</organism>
<reference evidence="2 3" key="1">
    <citation type="journal article" date="2013" name="Nat. Commun.">
        <title>The evolution and pathogenic mechanisms of the rice sheath blight pathogen.</title>
        <authorList>
            <person name="Zheng A."/>
            <person name="Lin R."/>
            <person name="Xu L."/>
            <person name="Qin P."/>
            <person name="Tang C."/>
            <person name="Ai P."/>
            <person name="Zhang D."/>
            <person name="Liu Y."/>
            <person name="Sun Z."/>
            <person name="Feng H."/>
            <person name="Wang Y."/>
            <person name="Chen Y."/>
            <person name="Liang X."/>
            <person name="Fu R."/>
            <person name="Li Q."/>
            <person name="Zhang J."/>
            <person name="Yu X."/>
            <person name="Xie Z."/>
            <person name="Ding L."/>
            <person name="Guan P."/>
            <person name="Tang J."/>
            <person name="Liang Y."/>
            <person name="Wang S."/>
            <person name="Deng Q."/>
            <person name="Li S."/>
            <person name="Zhu J."/>
            <person name="Wang L."/>
            <person name="Liu H."/>
            <person name="Li P."/>
        </authorList>
    </citation>
    <scope>NUCLEOTIDE SEQUENCE [LARGE SCALE GENOMIC DNA]</scope>
    <source>
        <strain evidence="3">AG-1 IA</strain>
    </source>
</reference>
<feature type="compositionally biased region" description="Polar residues" evidence="1">
    <location>
        <begin position="44"/>
        <end position="58"/>
    </location>
</feature>
<name>L8WVT8_THACA</name>
<comment type="caution">
    <text evidence="2">The sequence shown here is derived from an EMBL/GenBank/DDBJ whole genome shotgun (WGS) entry which is preliminary data.</text>
</comment>
<protein>
    <submittedName>
        <fullName evidence="2">Uncharacterized protein</fullName>
    </submittedName>
</protein>
<evidence type="ECO:0000313" key="2">
    <source>
        <dbReference type="EMBL" id="ELU40927.1"/>
    </source>
</evidence>
<evidence type="ECO:0000256" key="1">
    <source>
        <dbReference type="SAM" id="MobiDB-lite"/>
    </source>
</evidence>
<proteinExistence type="predicted"/>